<feature type="compositionally biased region" description="Basic residues" evidence="1">
    <location>
        <begin position="1"/>
        <end position="16"/>
    </location>
</feature>
<evidence type="ECO:0000313" key="2">
    <source>
        <dbReference type="EMBL" id="KAK5610427.1"/>
    </source>
</evidence>
<feature type="region of interest" description="Disordered" evidence="1">
    <location>
        <begin position="1"/>
        <end position="25"/>
    </location>
</feature>
<comment type="caution">
    <text evidence="2">The sequence shown here is derived from an EMBL/GenBank/DDBJ whole genome shotgun (WGS) entry which is preliminary data.</text>
</comment>
<proteinExistence type="predicted"/>
<gene>
    <name evidence="2" type="ORF">CRENBAI_004862</name>
</gene>
<accession>A0AAV9RNC4</accession>
<dbReference type="EMBL" id="JAHHUM010001571">
    <property type="protein sequence ID" value="KAK5610427.1"/>
    <property type="molecule type" value="Genomic_DNA"/>
</dbReference>
<reference evidence="2 3" key="1">
    <citation type="submission" date="2021-06" db="EMBL/GenBank/DDBJ databases">
        <authorList>
            <person name="Palmer J.M."/>
        </authorList>
    </citation>
    <scope>NUCLEOTIDE SEQUENCE [LARGE SCALE GENOMIC DNA]</scope>
    <source>
        <strain evidence="2 3">MEX-2019</strain>
        <tissue evidence="2">Muscle</tissue>
    </source>
</reference>
<dbReference type="AlphaFoldDB" id="A0AAV9RNC4"/>
<sequence>MLRKRCPGRRSLKKRPQSTSGKENRFTRVVKTASLQGTFLEHCVRLQDSERESNNAEPRFAYPPNLKIMDLVSWSLNVIDQIFSTGRQGKGEPSCPDGTFFSGYKMDSWQQWKIVCLTTMSVADVENVYISGLLITGFRLFGVGGYLAYRVIRKTWAAVQSIPKLPAMLDGVCRGINTPTEMLREQNRKLDTIRESQPGSGWTQRLKDIILEKLYSSDLRKVPEIWLFGFAIETYQ</sequence>
<evidence type="ECO:0000256" key="1">
    <source>
        <dbReference type="SAM" id="MobiDB-lite"/>
    </source>
</evidence>
<evidence type="ECO:0000313" key="3">
    <source>
        <dbReference type="Proteomes" id="UP001311232"/>
    </source>
</evidence>
<protein>
    <submittedName>
        <fullName evidence="2">Uncharacterized protein</fullName>
    </submittedName>
</protein>
<dbReference type="Proteomes" id="UP001311232">
    <property type="component" value="Unassembled WGS sequence"/>
</dbReference>
<organism evidence="2 3">
    <name type="scientific">Crenichthys baileyi</name>
    <name type="common">White River springfish</name>
    <dbReference type="NCBI Taxonomy" id="28760"/>
    <lineage>
        <taxon>Eukaryota</taxon>
        <taxon>Metazoa</taxon>
        <taxon>Chordata</taxon>
        <taxon>Craniata</taxon>
        <taxon>Vertebrata</taxon>
        <taxon>Euteleostomi</taxon>
        <taxon>Actinopterygii</taxon>
        <taxon>Neopterygii</taxon>
        <taxon>Teleostei</taxon>
        <taxon>Neoteleostei</taxon>
        <taxon>Acanthomorphata</taxon>
        <taxon>Ovalentaria</taxon>
        <taxon>Atherinomorphae</taxon>
        <taxon>Cyprinodontiformes</taxon>
        <taxon>Goodeidae</taxon>
        <taxon>Crenichthys</taxon>
    </lineage>
</organism>
<keyword evidence="3" id="KW-1185">Reference proteome</keyword>
<name>A0AAV9RNC4_9TELE</name>